<comment type="caution">
    <text evidence="12">The sequence shown here is derived from an EMBL/GenBank/DDBJ whole genome shotgun (WGS) entry which is preliminary data.</text>
</comment>
<dbReference type="Gene3D" id="6.10.140.1330">
    <property type="match status" value="1"/>
</dbReference>
<feature type="transmembrane region" description="Helical" evidence="10">
    <location>
        <begin position="214"/>
        <end position="234"/>
    </location>
</feature>
<evidence type="ECO:0000256" key="2">
    <source>
        <dbReference type="ARBA" id="ARBA00022448"/>
    </source>
</evidence>
<dbReference type="GO" id="GO:0015386">
    <property type="term" value="F:potassium:proton antiporter activity"/>
    <property type="evidence" value="ECO:0007669"/>
    <property type="project" value="TreeGrafter"/>
</dbReference>
<dbReference type="PANTHER" id="PTHR10110">
    <property type="entry name" value="SODIUM/HYDROGEN EXCHANGER"/>
    <property type="match status" value="1"/>
</dbReference>
<feature type="transmembrane region" description="Helical" evidence="10">
    <location>
        <begin position="183"/>
        <end position="202"/>
    </location>
</feature>
<dbReference type="InterPro" id="IPR006153">
    <property type="entry name" value="Cation/H_exchanger_TM"/>
</dbReference>
<keyword evidence="2" id="KW-0813">Transport</keyword>
<feature type="transmembrane region" description="Helical" evidence="10">
    <location>
        <begin position="240"/>
        <end position="256"/>
    </location>
</feature>
<feature type="domain" description="Cation/H+ exchanger transmembrane" evidence="11">
    <location>
        <begin position="13"/>
        <end position="400"/>
    </location>
</feature>
<dbReference type="GO" id="GO:0005886">
    <property type="term" value="C:plasma membrane"/>
    <property type="evidence" value="ECO:0007669"/>
    <property type="project" value="UniProtKB-SubCell"/>
</dbReference>
<dbReference type="PANTHER" id="PTHR10110:SF86">
    <property type="entry name" value="SODIUM_HYDROGEN EXCHANGER 7"/>
    <property type="match status" value="1"/>
</dbReference>
<feature type="transmembrane region" description="Helical" evidence="10">
    <location>
        <begin position="305"/>
        <end position="326"/>
    </location>
</feature>
<evidence type="ECO:0000313" key="13">
    <source>
        <dbReference type="Proteomes" id="UP000050816"/>
    </source>
</evidence>
<keyword evidence="3" id="KW-1003">Cell membrane</keyword>
<evidence type="ECO:0000256" key="7">
    <source>
        <dbReference type="ARBA" id="ARBA00023065"/>
    </source>
</evidence>
<comment type="subcellular location">
    <subcellularLocation>
        <location evidence="1">Cell membrane</location>
        <topology evidence="1">Multi-pass membrane protein</topology>
    </subcellularLocation>
</comment>
<keyword evidence="4 10" id="KW-0812">Transmembrane</keyword>
<evidence type="ECO:0000256" key="5">
    <source>
        <dbReference type="ARBA" id="ARBA00022989"/>
    </source>
</evidence>
<sequence>MSTIFGVLTLIVAVVIANIAHLFFPRLPLAFYQIFVGFFLALWPSISTFTLEPETFLLLIIAPLLFNDGQNASFRAISRNVKQIISMTVYLAIFTVLVAGIGLHFAVAAFSLPLAFMLAAIITPTDAVAVKSLTTGVAMPANVHRTLEHESLFNDASGLVLFSLAASTLASGQFSLVHGLTTFLYVFLGGIIFGALAGWLMIELRLFLMRTNVDIGQIVIPLNVMTPVIVYWLAEELHCSGILAVVAAGIMHSLLNDRLRLTSAKVQIATTTLWQILSDTLNGIVFVFLGLSLPEALGATTPQSLGNLTLIAIFLYLITTGIRYLWARLNFVDLKGSTEDQRKNALVLALGGIHGTITLAMAFSIPTLINGRPLALRNTMILIAALVILISIINGALLFPKLLPPKRNTYTATEFANGLIAAVQTAIGRIEEAAAHPRERAAVIDQLSSQMTLTYQVNSATYQKILADCHEVEMQLIDELSQEGQIDQFLLDFYQHLITQSVVNHTNHGLRSFIRTFYHRWKWRRIRHKLRQVQVTTATDAVQKEIRNLLARTTWAVNNHLNQVQTSTNVNEVAMVRRLYLNRIRALSRQQRLDQEVMHQLFVSAFQDEHSFIQQALAAGDINADLAKALNEHISIDELVYMQSN</sequence>
<name>A0A0R1UHJ8_9LACO</name>
<proteinExistence type="predicted"/>
<keyword evidence="5 10" id="KW-1133">Transmembrane helix</keyword>
<feature type="transmembrane region" description="Helical" evidence="10">
    <location>
        <begin position="6"/>
        <end position="24"/>
    </location>
</feature>
<keyword evidence="6" id="KW-0915">Sodium</keyword>
<evidence type="ECO:0000313" key="12">
    <source>
        <dbReference type="EMBL" id="KRL90643.1"/>
    </source>
</evidence>
<dbReference type="GO" id="GO:0015385">
    <property type="term" value="F:sodium:proton antiporter activity"/>
    <property type="evidence" value="ECO:0007669"/>
    <property type="project" value="InterPro"/>
</dbReference>
<evidence type="ECO:0000259" key="11">
    <source>
        <dbReference type="Pfam" id="PF00999"/>
    </source>
</evidence>
<dbReference type="EMBL" id="AZFK01000028">
    <property type="protein sequence ID" value="KRL90643.1"/>
    <property type="molecule type" value="Genomic_DNA"/>
</dbReference>
<feature type="transmembrane region" description="Helical" evidence="10">
    <location>
        <begin position="346"/>
        <end position="369"/>
    </location>
</feature>
<protein>
    <submittedName>
        <fullName evidence="12">Na-H antiporter</fullName>
    </submittedName>
</protein>
<evidence type="ECO:0000256" key="6">
    <source>
        <dbReference type="ARBA" id="ARBA00023053"/>
    </source>
</evidence>
<keyword evidence="9" id="KW-0739">Sodium transport</keyword>
<dbReference type="Proteomes" id="UP000050816">
    <property type="component" value="Unassembled WGS sequence"/>
</dbReference>
<dbReference type="InterPro" id="IPR018422">
    <property type="entry name" value="Cation/H_exchanger_CPA1"/>
</dbReference>
<gene>
    <name evidence="12" type="ORF">FC43_GL001247</name>
</gene>
<keyword evidence="8 10" id="KW-0472">Membrane</keyword>
<organism evidence="12 13">
    <name type="scientific">Limosilactobacillus ingluviei DSM 15946</name>
    <dbReference type="NCBI Taxonomy" id="1423760"/>
    <lineage>
        <taxon>Bacteria</taxon>
        <taxon>Bacillati</taxon>
        <taxon>Bacillota</taxon>
        <taxon>Bacilli</taxon>
        <taxon>Lactobacillales</taxon>
        <taxon>Lactobacillaceae</taxon>
        <taxon>Limosilactobacillus</taxon>
    </lineage>
</organism>
<feature type="transmembrane region" description="Helical" evidence="10">
    <location>
        <begin position="381"/>
        <end position="399"/>
    </location>
</feature>
<dbReference type="GO" id="GO:0051453">
    <property type="term" value="P:regulation of intracellular pH"/>
    <property type="evidence" value="ECO:0007669"/>
    <property type="project" value="TreeGrafter"/>
</dbReference>
<dbReference type="GO" id="GO:0098719">
    <property type="term" value="P:sodium ion import across plasma membrane"/>
    <property type="evidence" value="ECO:0007669"/>
    <property type="project" value="TreeGrafter"/>
</dbReference>
<accession>A0A0R1UHJ8</accession>
<evidence type="ECO:0000256" key="10">
    <source>
        <dbReference type="SAM" id="Phobius"/>
    </source>
</evidence>
<feature type="transmembrane region" description="Helical" evidence="10">
    <location>
        <begin position="89"/>
        <end position="110"/>
    </location>
</feature>
<keyword evidence="7" id="KW-0406">Ion transport</keyword>
<reference evidence="12 13" key="1">
    <citation type="journal article" date="2015" name="Genome Announc.">
        <title>Expanding the biotechnology potential of lactobacilli through comparative genomics of 213 strains and associated genera.</title>
        <authorList>
            <person name="Sun Z."/>
            <person name="Harris H.M."/>
            <person name="McCann A."/>
            <person name="Guo C."/>
            <person name="Argimon S."/>
            <person name="Zhang W."/>
            <person name="Yang X."/>
            <person name="Jeffery I.B."/>
            <person name="Cooney J.C."/>
            <person name="Kagawa T.F."/>
            <person name="Liu W."/>
            <person name="Song Y."/>
            <person name="Salvetti E."/>
            <person name="Wrobel A."/>
            <person name="Rasinkangas P."/>
            <person name="Parkhill J."/>
            <person name="Rea M.C."/>
            <person name="O'Sullivan O."/>
            <person name="Ritari J."/>
            <person name="Douillard F.P."/>
            <person name="Paul Ross R."/>
            <person name="Yang R."/>
            <person name="Briner A.E."/>
            <person name="Felis G.E."/>
            <person name="de Vos W.M."/>
            <person name="Barrangou R."/>
            <person name="Klaenhammer T.R."/>
            <person name="Caufield P.W."/>
            <person name="Cui Y."/>
            <person name="Zhang H."/>
            <person name="O'Toole P.W."/>
        </authorList>
    </citation>
    <scope>NUCLEOTIDE SEQUENCE [LARGE SCALE GENOMIC DNA]</scope>
    <source>
        <strain evidence="12 13">DSM 15946</strain>
    </source>
</reference>
<dbReference type="AlphaFoldDB" id="A0A0R1UHJ8"/>
<dbReference type="RefSeq" id="WP_056954343.1">
    <property type="nucleotide sequence ID" value="NZ_AZFK01000028.1"/>
</dbReference>
<evidence type="ECO:0000256" key="9">
    <source>
        <dbReference type="ARBA" id="ARBA00023201"/>
    </source>
</evidence>
<evidence type="ECO:0000256" key="3">
    <source>
        <dbReference type="ARBA" id="ARBA00022475"/>
    </source>
</evidence>
<dbReference type="PATRIC" id="fig|1423760.3.peg.1317"/>
<dbReference type="Pfam" id="PF00999">
    <property type="entry name" value="Na_H_Exchanger"/>
    <property type="match status" value="1"/>
</dbReference>
<feature type="transmembrane region" description="Helical" evidence="10">
    <location>
        <begin position="31"/>
        <end position="50"/>
    </location>
</feature>
<evidence type="ECO:0000256" key="8">
    <source>
        <dbReference type="ARBA" id="ARBA00023136"/>
    </source>
</evidence>
<evidence type="ECO:0000256" key="4">
    <source>
        <dbReference type="ARBA" id="ARBA00022692"/>
    </source>
</evidence>
<evidence type="ECO:0000256" key="1">
    <source>
        <dbReference type="ARBA" id="ARBA00004651"/>
    </source>
</evidence>
<feature type="transmembrane region" description="Helical" evidence="10">
    <location>
        <begin position="268"/>
        <end position="293"/>
    </location>
</feature>